<organism evidence="8 9">
    <name type="scientific">Gemmiger gallinarum</name>
    <dbReference type="NCBI Taxonomy" id="2779354"/>
    <lineage>
        <taxon>Bacteria</taxon>
        <taxon>Bacillati</taxon>
        <taxon>Bacillota</taxon>
        <taxon>Clostridia</taxon>
        <taxon>Eubacteriales</taxon>
        <taxon>Gemmiger</taxon>
    </lineage>
</organism>
<dbReference type="InterPro" id="IPR007353">
    <property type="entry name" value="DUF421"/>
</dbReference>
<evidence type="ECO:0000313" key="8">
    <source>
        <dbReference type="EMBL" id="MBE5036714.1"/>
    </source>
</evidence>
<evidence type="ECO:0000259" key="7">
    <source>
        <dbReference type="Pfam" id="PF04239"/>
    </source>
</evidence>
<dbReference type="Gene3D" id="3.30.240.20">
    <property type="entry name" value="bsu07140 like domains"/>
    <property type="match status" value="1"/>
</dbReference>
<dbReference type="PANTHER" id="PTHR34582">
    <property type="entry name" value="UPF0702 TRANSMEMBRANE PROTEIN YCAP"/>
    <property type="match status" value="1"/>
</dbReference>
<gene>
    <name evidence="8" type="ORF">INF35_02770</name>
</gene>
<comment type="caution">
    <text evidence="8">The sequence shown here is derived from an EMBL/GenBank/DDBJ whole genome shotgun (WGS) entry which is preliminary data.</text>
</comment>
<dbReference type="EMBL" id="JADCKC010000001">
    <property type="protein sequence ID" value="MBE5036714.1"/>
    <property type="molecule type" value="Genomic_DNA"/>
</dbReference>
<evidence type="ECO:0000256" key="3">
    <source>
        <dbReference type="ARBA" id="ARBA00022475"/>
    </source>
</evidence>
<feature type="domain" description="YetF C-terminal" evidence="7">
    <location>
        <begin position="84"/>
        <end position="193"/>
    </location>
</feature>
<dbReference type="InterPro" id="IPR023090">
    <property type="entry name" value="UPF0702_alpha/beta_dom_sf"/>
</dbReference>
<sequence>MLSSITRTLVIYIVAIAAMRLMGKRQLAELQPSELVTTFLISNVASICIDEPELPLFASLTPILLITALEIFNSTLAWYCPRYARLLFGNPVTVIRNGVVDQEALRHLRITPNDLAESLREAQVFSPGDVIWGVIESNGSLSVAKKPEGDEPPPMLPILIDRHLYRDNLEALGFDDSWLEQQLSEAGIASPQVLILLSNGKETVLIPKKAAPKGGQN</sequence>
<keyword evidence="9" id="KW-1185">Reference proteome</keyword>
<evidence type="ECO:0000256" key="1">
    <source>
        <dbReference type="ARBA" id="ARBA00004651"/>
    </source>
</evidence>
<dbReference type="Pfam" id="PF04239">
    <property type="entry name" value="DUF421"/>
    <property type="match status" value="1"/>
</dbReference>
<evidence type="ECO:0000256" key="4">
    <source>
        <dbReference type="ARBA" id="ARBA00022692"/>
    </source>
</evidence>
<reference evidence="8 9" key="1">
    <citation type="submission" date="2020-10" db="EMBL/GenBank/DDBJ databases">
        <title>ChiBAC.</title>
        <authorList>
            <person name="Zenner C."/>
            <person name="Hitch T.C.A."/>
            <person name="Clavel T."/>
        </authorList>
    </citation>
    <scope>NUCLEOTIDE SEQUENCE [LARGE SCALE GENOMIC DNA]</scope>
    <source>
        <strain evidence="8 9">DSM 109015</strain>
    </source>
</reference>
<keyword evidence="3" id="KW-1003">Cell membrane</keyword>
<comment type="similarity">
    <text evidence="2">Belongs to the UPF0702 family.</text>
</comment>
<proteinExistence type="inferred from homology"/>
<evidence type="ECO:0000256" key="2">
    <source>
        <dbReference type="ARBA" id="ARBA00006448"/>
    </source>
</evidence>
<comment type="subcellular location">
    <subcellularLocation>
        <location evidence="1">Cell membrane</location>
        <topology evidence="1">Multi-pass membrane protein</topology>
    </subcellularLocation>
</comment>
<evidence type="ECO:0000313" key="9">
    <source>
        <dbReference type="Proteomes" id="UP000768567"/>
    </source>
</evidence>
<accession>A0ABR9R0T5</accession>
<protein>
    <submittedName>
        <fullName evidence="8">DUF421 domain-containing protein</fullName>
    </submittedName>
</protein>
<dbReference type="RefSeq" id="WP_193500004.1">
    <property type="nucleotide sequence ID" value="NZ_JADCKC010000001.1"/>
</dbReference>
<name>A0ABR9R0T5_9FIRM</name>
<evidence type="ECO:0000256" key="6">
    <source>
        <dbReference type="ARBA" id="ARBA00023136"/>
    </source>
</evidence>
<keyword evidence="6" id="KW-0472">Membrane</keyword>
<keyword evidence="5" id="KW-1133">Transmembrane helix</keyword>
<dbReference type="Proteomes" id="UP000768567">
    <property type="component" value="Unassembled WGS sequence"/>
</dbReference>
<evidence type="ECO:0000256" key="5">
    <source>
        <dbReference type="ARBA" id="ARBA00022989"/>
    </source>
</evidence>
<dbReference type="PANTHER" id="PTHR34582:SF6">
    <property type="entry name" value="UPF0702 TRANSMEMBRANE PROTEIN YCAP"/>
    <property type="match status" value="1"/>
</dbReference>
<keyword evidence="4" id="KW-0812">Transmembrane</keyword>